<dbReference type="PIRSF" id="PIRSF005890">
    <property type="entry name" value="Phot_II_cyt_c550"/>
    <property type="match status" value="1"/>
</dbReference>
<dbReference type="NCBIfam" id="TIGR03046">
    <property type="entry name" value="PS_II_psbV2"/>
    <property type="match status" value="1"/>
</dbReference>
<dbReference type="InterPro" id="IPR009056">
    <property type="entry name" value="Cyt_c-like_dom"/>
</dbReference>
<evidence type="ECO:0000256" key="6">
    <source>
        <dbReference type="ARBA" id="ARBA00022617"/>
    </source>
</evidence>
<keyword evidence="7 12" id="KW-0479">Metal-binding</keyword>
<evidence type="ECO:0000313" key="16">
    <source>
        <dbReference type="Proteomes" id="UP001464891"/>
    </source>
</evidence>
<evidence type="ECO:0000256" key="4">
    <source>
        <dbReference type="ARBA" id="ARBA00022448"/>
    </source>
</evidence>
<dbReference type="Proteomes" id="UP001464891">
    <property type="component" value="Unassembled WGS sequence"/>
</dbReference>
<keyword evidence="11" id="KW-0604">Photosystem II</keyword>
<evidence type="ECO:0000259" key="14">
    <source>
        <dbReference type="PROSITE" id="PS51007"/>
    </source>
</evidence>
<gene>
    <name evidence="15" type="primary">psbV2</name>
    <name evidence="15" type="ORF">NC998_06150</name>
</gene>
<dbReference type="InterPro" id="IPR036909">
    <property type="entry name" value="Cyt_c-like_dom_sf"/>
</dbReference>
<keyword evidence="8" id="KW-0249">Electron transport</keyword>
<sequence>MRRLRFSVPSLLATLVVWLGMLLFSSPAQAATEPYITQYLRVTEPVAVELDGQGQTRWFAPDDFVVGKHLFENNCKNCHLGGTTLPNPPVSLSLAALQGAVPHRDNINNLVDYLRQPMTYDGTEENYVCRQVPESWLPQAQAEKLAAFVLRAAQKAPGWGTSDF</sequence>
<evidence type="ECO:0000256" key="12">
    <source>
        <dbReference type="PROSITE-ProRule" id="PRU00433"/>
    </source>
</evidence>
<dbReference type="InterPro" id="IPR016003">
    <property type="entry name" value="PsbV_cyt_c550-like"/>
</dbReference>
<dbReference type="InterPro" id="IPR029490">
    <property type="entry name" value="Cytochrom_C550"/>
</dbReference>
<proteinExistence type="inferred from homology"/>
<organism evidence="15 16">
    <name type="scientific">Trichocoleus desertorum GB2-A4</name>
    <dbReference type="NCBI Taxonomy" id="2933944"/>
    <lineage>
        <taxon>Bacteria</taxon>
        <taxon>Bacillati</taxon>
        <taxon>Cyanobacteriota</taxon>
        <taxon>Cyanophyceae</taxon>
        <taxon>Leptolyngbyales</taxon>
        <taxon>Trichocoleusaceae</taxon>
        <taxon>Trichocoleus</taxon>
    </lineage>
</organism>
<evidence type="ECO:0000256" key="11">
    <source>
        <dbReference type="ARBA" id="ARBA00023276"/>
    </source>
</evidence>
<keyword evidence="13" id="KW-0732">Signal</keyword>
<evidence type="ECO:0000256" key="3">
    <source>
        <dbReference type="ARBA" id="ARBA00010433"/>
    </source>
</evidence>
<keyword evidence="6 12" id="KW-0349">Heme</keyword>
<comment type="similarity">
    <text evidence="3">Belongs to the cytochrome c family. PsbV subfamily.</text>
</comment>
<dbReference type="SUPFAM" id="SSF46626">
    <property type="entry name" value="Cytochrome c"/>
    <property type="match status" value="1"/>
</dbReference>
<keyword evidence="10" id="KW-0472">Membrane</keyword>
<evidence type="ECO:0000313" key="15">
    <source>
        <dbReference type="EMBL" id="MEP0816672.1"/>
    </source>
</evidence>
<feature type="signal peptide" evidence="13">
    <location>
        <begin position="1"/>
        <end position="30"/>
    </location>
</feature>
<dbReference type="PROSITE" id="PS51007">
    <property type="entry name" value="CYTC"/>
    <property type="match status" value="1"/>
</dbReference>
<feature type="domain" description="Cytochrome c" evidence="14">
    <location>
        <begin position="62"/>
        <end position="153"/>
    </location>
</feature>
<comment type="subcellular location">
    <subcellularLocation>
        <location evidence="2">Membrane</location>
        <topology evidence="2">Peripheral membrane protein</topology>
    </subcellularLocation>
</comment>
<name>A0ABV0J4G0_9CYAN</name>
<comment type="caution">
    <text evidence="15">The sequence shown here is derived from an EMBL/GenBank/DDBJ whole genome shotgun (WGS) entry which is preliminary data.</text>
</comment>
<evidence type="ECO:0000256" key="10">
    <source>
        <dbReference type="ARBA" id="ARBA00023136"/>
    </source>
</evidence>
<keyword evidence="5" id="KW-0602">Photosynthesis</keyword>
<keyword evidence="4" id="KW-0813">Transport</keyword>
<evidence type="ECO:0000256" key="7">
    <source>
        <dbReference type="ARBA" id="ARBA00022723"/>
    </source>
</evidence>
<evidence type="ECO:0000256" key="13">
    <source>
        <dbReference type="SAM" id="SignalP"/>
    </source>
</evidence>
<keyword evidence="16" id="KW-1185">Reference proteome</keyword>
<dbReference type="Pfam" id="PF14495">
    <property type="entry name" value="Cytochrom_C550"/>
    <property type="match status" value="1"/>
</dbReference>
<dbReference type="Gene3D" id="1.10.760.10">
    <property type="entry name" value="Cytochrome c-like domain"/>
    <property type="match status" value="1"/>
</dbReference>
<feature type="chain" id="PRO_5046160327" evidence="13">
    <location>
        <begin position="31"/>
        <end position="164"/>
    </location>
</feature>
<comment type="cofactor">
    <cofactor evidence="1">
        <name>heme c</name>
        <dbReference type="ChEBI" id="CHEBI:61717"/>
    </cofactor>
</comment>
<accession>A0ABV0J4G0</accession>
<dbReference type="EMBL" id="JAMPKM010000002">
    <property type="protein sequence ID" value="MEP0816672.1"/>
    <property type="molecule type" value="Genomic_DNA"/>
</dbReference>
<reference evidence="15 16" key="1">
    <citation type="submission" date="2022-04" db="EMBL/GenBank/DDBJ databases">
        <title>Positive selection, recombination, and allopatry shape intraspecific diversity of widespread and dominant cyanobacteria.</title>
        <authorList>
            <person name="Wei J."/>
            <person name="Shu W."/>
            <person name="Hu C."/>
        </authorList>
    </citation>
    <scope>NUCLEOTIDE SEQUENCE [LARGE SCALE GENOMIC DNA]</scope>
    <source>
        <strain evidence="15 16">GB2-A4</strain>
    </source>
</reference>
<dbReference type="RefSeq" id="WP_190434203.1">
    <property type="nucleotide sequence ID" value="NZ_JAMPKM010000002.1"/>
</dbReference>
<evidence type="ECO:0000256" key="2">
    <source>
        <dbReference type="ARBA" id="ARBA00004170"/>
    </source>
</evidence>
<evidence type="ECO:0000256" key="5">
    <source>
        <dbReference type="ARBA" id="ARBA00022531"/>
    </source>
</evidence>
<evidence type="ECO:0000256" key="8">
    <source>
        <dbReference type="ARBA" id="ARBA00022982"/>
    </source>
</evidence>
<protein>
    <submittedName>
        <fullName evidence="15">Photosystem II cytochrome PsbV2</fullName>
    </submittedName>
</protein>
<evidence type="ECO:0000256" key="1">
    <source>
        <dbReference type="ARBA" id="ARBA00001926"/>
    </source>
</evidence>
<evidence type="ECO:0000256" key="9">
    <source>
        <dbReference type="ARBA" id="ARBA00023004"/>
    </source>
</evidence>
<keyword evidence="9 12" id="KW-0408">Iron</keyword>